<dbReference type="PANTHER" id="PTHR43479:SF11">
    <property type="entry name" value="ACREF_ENVCD OPERON REPRESSOR-RELATED"/>
    <property type="match status" value="1"/>
</dbReference>
<protein>
    <submittedName>
        <fullName evidence="4">TetR/AcrR family transcriptional regulator</fullName>
    </submittedName>
</protein>
<evidence type="ECO:0000259" key="3">
    <source>
        <dbReference type="PROSITE" id="PS50977"/>
    </source>
</evidence>
<evidence type="ECO:0000256" key="1">
    <source>
        <dbReference type="ARBA" id="ARBA00023125"/>
    </source>
</evidence>
<proteinExistence type="predicted"/>
<dbReference type="KEGG" id="lack:FLP15_07275"/>
<feature type="domain" description="HTH tetR-type" evidence="3">
    <location>
        <begin position="1"/>
        <end position="50"/>
    </location>
</feature>
<dbReference type="Proteomes" id="UP000315128">
    <property type="component" value="Chromosome"/>
</dbReference>
<dbReference type="Pfam" id="PF00440">
    <property type="entry name" value="TetR_N"/>
    <property type="match status" value="1"/>
</dbReference>
<dbReference type="SUPFAM" id="SSF46689">
    <property type="entry name" value="Homeodomain-like"/>
    <property type="match status" value="1"/>
</dbReference>
<dbReference type="PROSITE" id="PS50977">
    <property type="entry name" value="HTH_TETR_2"/>
    <property type="match status" value="1"/>
</dbReference>
<organism evidence="4 5">
    <name type="scientific">Lactococcus protaetiae</name>
    <dbReference type="NCBI Taxonomy" id="2592653"/>
    <lineage>
        <taxon>Bacteria</taxon>
        <taxon>Bacillati</taxon>
        <taxon>Bacillota</taxon>
        <taxon>Bacilli</taxon>
        <taxon>Lactobacillales</taxon>
        <taxon>Streptococcaceae</taxon>
        <taxon>Lactococcus</taxon>
    </lineage>
</organism>
<sequence length="157" mass="18437">MQCLDKHTLSELSVTEICERAGVSRMAFYRHFKSKEQVLLEYFTPIYGDFLDNLSNLTEINSQILAEKLVDFFASQGAEIRKATQAGYYLLIFQVFTKKLAEFYDKTTTWEDYVSTKRQWWNDFMAAGLFYVLGNWAKHSGPETREEVIKMVIEFHE</sequence>
<dbReference type="OrthoDB" id="9810250at2"/>
<dbReference type="EMBL" id="CP041356">
    <property type="protein sequence ID" value="QDK71943.1"/>
    <property type="molecule type" value="Genomic_DNA"/>
</dbReference>
<dbReference type="InterPro" id="IPR001647">
    <property type="entry name" value="HTH_TetR"/>
</dbReference>
<evidence type="ECO:0000313" key="4">
    <source>
        <dbReference type="EMBL" id="QDK71943.1"/>
    </source>
</evidence>
<dbReference type="AlphaFoldDB" id="A0A514ZBI3"/>
<keyword evidence="5" id="KW-1185">Reference proteome</keyword>
<dbReference type="Gene3D" id="1.10.357.10">
    <property type="entry name" value="Tetracycline Repressor, domain 2"/>
    <property type="match status" value="1"/>
</dbReference>
<dbReference type="InterPro" id="IPR050624">
    <property type="entry name" value="HTH-type_Tx_Regulator"/>
</dbReference>
<keyword evidence="1 2" id="KW-0238">DNA-binding</keyword>
<dbReference type="PANTHER" id="PTHR43479">
    <property type="entry name" value="ACREF/ENVCD OPERON REPRESSOR-RELATED"/>
    <property type="match status" value="1"/>
</dbReference>
<gene>
    <name evidence="4" type="ORF">FLP15_07275</name>
</gene>
<reference evidence="4 5" key="1">
    <citation type="submission" date="2019-07" db="EMBL/GenBank/DDBJ databases">
        <title>Genome sequencing of KACC 19320.</title>
        <authorList>
            <person name="Heo J."/>
            <person name="Kim S.-J."/>
            <person name="Kim J.-S."/>
            <person name="Hong S.-B."/>
            <person name="Kwon S.-W."/>
        </authorList>
    </citation>
    <scope>NUCLEOTIDE SEQUENCE [LARGE SCALE GENOMIC DNA]</scope>
    <source>
        <strain evidence="4 5">KACC 19320</strain>
    </source>
</reference>
<feature type="DNA-binding region" description="H-T-H motif" evidence="2">
    <location>
        <begin position="13"/>
        <end position="32"/>
    </location>
</feature>
<dbReference type="GO" id="GO:0003677">
    <property type="term" value="F:DNA binding"/>
    <property type="evidence" value="ECO:0007669"/>
    <property type="project" value="UniProtKB-UniRule"/>
</dbReference>
<dbReference type="InterPro" id="IPR009057">
    <property type="entry name" value="Homeodomain-like_sf"/>
</dbReference>
<evidence type="ECO:0000256" key="2">
    <source>
        <dbReference type="PROSITE-ProRule" id="PRU00335"/>
    </source>
</evidence>
<accession>A0A514ZBI3</accession>
<name>A0A514ZBI3_9LACT</name>
<evidence type="ECO:0000313" key="5">
    <source>
        <dbReference type="Proteomes" id="UP000315128"/>
    </source>
</evidence>